<keyword evidence="1" id="KW-0472">Membrane</keyword>
<keyword evidence="1" id="KW-0812">Transmembrane</keyword>
<dbReference type="Gene3D" id="1.20.1070.10">
    <property type="entry name" value="Rhodopsin 7-helix transmembrane proteins"/>
    <property type="match status" value="1"/>
</dbReference>
<reference evidence="2" key="2">
    <citation type="journal article" date="2023" name="Science">
        <title>Genomic signatures of disease resistance in endangered staghorn corals.</title>
        <authorList>
            <person name="Vollmer S.V."/>
            <person name="Selwyn J.D."/>
            <person name="Despard B.A."/>
            <person name="Roesel C.L."/>
        </authorList>
    </citation>
    <scope>NUCLEOTIDE SEQUENCE</scope>
    <source>
        <strain evidence="2">K2</strain>
    </source>
</reference>
<dbReference type="EMBL" id="JARQWQ010000002">
    <property type="protein sequence ID" value="KAK2573414.1"/>
    <property type="molecule type" value="Genomic_DNA"/>
</dbReference>
<evidence type="ECO:0000313" key="2">
    <source>
        <dbReference type="EMBL" id="KAK2573414.1"/>
    </source>
</evidence>
<keyword evidence="1" id="KW-1133">Transmembrane helix</keyword>
<dbReference type="Proteomes" id="UP001249851">
    <property type="component" value="Unassembled WGS sequence"/>
</dbReference>
<dbReference type="SUPFAM" id="SSF81321">
    <property type="entry name" value="Family A G protein-coupled receptor-like"/>
    <property type="match status" value="1"/>
</dbReference>
<protein>
    <recommendedName>
        <fullName evidence="4">G-protein coupled receptors family 1 profile domain-containing protein</fullName>
    </recommendedName>
</protein>
<gene>
    <name evidence="2" type="ORF">P5673_001064</name>
</gene>
<evidence type="ECO:0008006" key="4">
    <source>
        <dbReference type="Google" id="ProtNLM"/>
    </source>
</evidence>
<organism evidence="2 3">
    <name type="scientific">Acropora cervicornis</name>
    <name type="common">Staghorn coral</name>
    <dbReference type="NCBI Taxonomy" id="6130"/>
    <lineage>
        <taxon>Eukaryota</taxon>
        <taxon>Metazoa</taxon>
        <taxon>Cnidaria</taxon>
        <taxon>Anthozoa</taxon>
        <taxon>Hexacorallia</taxon>
        <taxon>Scleractinia</taxon>
        <taxon>Astrocoeniina</taxon>
        <taxon>Acroporidae</taxon>
        <taxon>Acropora</taxon>
    </lineage>
</organism>
<reference evidence="2" key="1">
    <citation type="journal article" date="2023" name="G3 (Bethesda)">
        <title>Whole genome assembly and annotation of the endangered Caribbean coral Acropora cervicornis.</title>
        <authorList>
            <person name="Selwyn J.D."/>
            <person name="Vollmer S.V."/>
        </authorList>
    </citation>
    <scope>NUCLEOTIDE SEQUENCE</scope>
    <source>
        <strain evidence="2">K2</strain>
    </source>
</reference>
<feature type="transmembrane region" description="Helical" evidence="1">
    <location>
        <begin position="24"/>
        <end position="49"/>
    </location>
</feature>
<accession>A0AAD9R5G5</accession>
<name>A0AAD9R5G5_ACRCE</name>
<feature type="transmembrane region" description="Helical" evidence="1">
    <location>
        <begin position="61"/>
        <end position="85"/>
    </location>
</feature>
<evidence type="ECO:0000313" key="3">
    <source>
        <dbReference type="Proteomes" id="UP001249851"/>
    </source>
</evidence>
<keyword evidence="3" id="KW-1185">Reference proteome</keyword>
<sequence>MEAVTILANTYCSKELTQGLDNQIICLSVINTLFAITAFVGNTVILIALHKETSLHQPSKALIRNLVASDVCVSFVELVFVAYWISILQERWQTCRILFYAHVTGAIISLSVSLCTLTATSVVAGTQVQTNCNTTKASLCGECHLVVMFRCLQCYTLIFSHATWKVWSTTLFDNIPVLLCQNFRQTASPTMSSS</sequence>
<feature type="transmembrane region" description="Helical" evidence="1">
    <location>
        <begin position="97"/>
        <end position="124"/>
    </location>
</feature>
<evidence type="ECO:0000256" key="1">
    <source>
        <dbReference type="SAM" id="Phobius"/>
    </source>
</evidence>
<comment type="caution">
    <text evidence="2">The sequence shown here is derived from an EMBL/GenBank/DDBJ whole genome shotgun (WGS) entry which is preliminary data.</text>
</comment>
<proteinExistence type="predicted"/>
<dbReference type="AlphaFoldDB" id="A0AAD9R5G5"/>